<dbReference type="RefSeq" id="XP_022107349.1">
    <property type="nucleotide sequence ID" value="XM_022251657.1"/>
</dbReference>
<reference evidence="3 4" key="1">
    <citation type="submission" date="2025-04" db="UniProtKB">
        <authorList>
            <consortium name="RefSeq"/>
        </authorList>
    </citation>
    <scope>IDENTIFICATION</scope>
</reference>
<evidence type="ECO:0000256" key="1">
    <source>
        <dbReference type="SAM" id="MobiDB-lite"/>
    </source>
</evidence>
<accession>A0A8B7ZP32</accession>
<organism evidence="2 3">
    <name type="scientific">Acanthaster planci</name>
    <name type="common">Crown-of-thorns starfish</name>
    <dbReference type="NCBI Taxonomy" id="133434"/>
    <lineage>
        <taxon>Eukaryota</taxon>
        <taxon>Metazoa</taxon>
        <taxon>Echinodermata</taxon>
        <taxon>Eleutherozoa</taxon>
        <taxon>Asterozoa</taxon>
        <taxon>Asteroidea</taxon>
        <taxon>Valvatacea</taxon>
        <taxon>Valvatida</taxon>
        <taxon>Acanthasteridae</taxon>
        <taxon>Acanthaster</taxon>
    </lineage>
</organism>
<dbReference type="PANTHER" id="PTHR10773:SF19">
    <property type="match status" value="1"/>
</dbReference>
<gene>
    <name evidence="3 4 5 6" type="primary">LOC110988294</name>
</gene>
<feature type="region of interest" description="Disordered" evidence="1">
    <location>
        <begin position="168"/>
        <end position="210"/>
    </location>
</feature>
<dbReference type="RefSeq" id="XP_022107348.1">
    <property type="nucleotide sequence ID" value="XM_022251656.1"/>
</dbReference>
<dbReference type="AlphaFoldDB" id="A0A8B7ZP32"/>
<evidence type="ECO:0000313" key="2">
    <source>
        <dbReference type="Proteomes" id="UP000694845"/>
    </source>
</evidence>
<dbReference type="Proteomes" id="UP000694845">
    <property type="component" value="Unplaced"/>
</dbReference>
<name>A0A8B7ZP32_ACAPL</name>
<sequence length="333" mass="35130">MDVLVKWSDGSQNIVYSEHLKYKPPLNVNKAVKMKWGRVWWRGRVLDFEESTENDEDTSDSTDSDDVPISTRLSTTKSTGCYLATTCTNGNLSPRFLMETEVAASCFSPHTPAPCNSPRPEAAARCSESSCTPEDATSISTTPAPCSSGSSECVVSNSVLATATTLEDNIPEATPGHSSRTVSPVDAAPISNPHRKPAESCSSSSYTPDDTANCSISASEVVLGSNSSFLTEGAPASSSGSTCTSPGIINAHCSPNGLMGAVSSSADNTAVQDNGRVQTCSNFSCHKEIFAACSICHCLVCFEHFVNSDSRATHNLLFDIFEGHAGIKACTNV</sequence>
<dbReference type="KEGG" id="aplc:110988294"/>
<feature type="compositionally biased region" description="Acidic residues" evidence="1">
    <location>
        <begin position="50"/>
        <end position="66"/>
    </location>
</feature>
<dbReference type="RefSeq" id="XP_022107351.1">
    <property type="nucleotide sequence ID" value="XM_022251659.1"/>
</dbReference>
<feature type="region of interest" description="Disordered" evidence="1">
    <location>
        <begin position="50"/>
        <end position="70"/>
    </location>
</feature>
<feature type="compositionally biased region" description="Polar residues" evidence="1">
    <location>
        <begin position="200"/>
        <end position="210"/>
    </location>
</feature>
<dbReference type="PANTHER" id="PTHR10773">
    <property type="entry name" value="DNA-DIRECTED RNA POLYMERASES I, II, AND III SUBUNIT RPABC2"/>
    <property type="match status" value="1"/>
</dbReference>
<evidence type="ECO:0000313" key="5">
    <source>
        <dbReference type="RefSeq" id="XP_022107350.1"/>
    </source>
</evidence>
<evidence type="ECO:0000313" key="6">
    <source>
        <dbReference type="RefSeq" id="XP_022107351.1"/>
    </source>
</evidence>
<dbReference type="RefSeq" id="XP_022107350.1">
    <property type="nucleotide sequence ID" value="XM_022251658.1"/>
</dbReference>
<evidence type="ECO:0000313" key="4">
    <source>
        <dbReference type="RefSeq" id="XP_022107349.1"/>
    </source>
</evidence>
<dbReference type="OrthoDB" id="6727911at2759"/>
<proteinExistence type="predicted"/>
<dbReference type="GeneID" id="110988294"/>
<keyword evidence="2" id="KW-1185">Reference proteome</keyword>
<evidence type="ECO:0000313" key="3">
    <source>
        <dbReference type="RefSeq" id="XP_022107348.1"/>
    </source>
</evidence>
<protein>
    <submittedName>
        <fullName evidence="3 4">Uncharacterized protein LOC110988294 isoform X1</fullName>
    </submittedName>
</protein>